<protein>
    <submittedName>
        <fullName evidence="4">Uncharacterized protein</fullName>
    </submittedName>
</protein>
<name>A0AAV8VNX4_9CUCU</name>
<dbReference type="InterPro" id="IPR002110">
    <property type="entry name" value="Ankyrin_rpt"/>
</dbReference>
<evidence type="ECO:0000256" key="1">
    <source>
        <dbReference type="ARBA" id="ARBA00022737"/>
    </source>
</evidence>
<dbReference type="EMBL" id="JANEYG010000051">
    <property type="protein sequence ID" value="KAJ8915651.1"/>
    <property type="molecule type" value="Genomic_DNA"/>
</dbReference>
<dbReference type="Pfam" id="PF12796">
    <property type="entry name" value="Ank_2"/>
    <property type="match status" value="1"/>
</dbReference>
<sequence>MTEDKETVVAKKSISNLIVDEDKNTIFHHLAASGNEEEMKIIYSETETKIDTENYLGWTSLMMACRNGHLNVVKLLLNYRADATKKNKYGMSVFLISISSGNLDIVTLILQHLLTGGVSRQSMQRWLSPLSLSILFSDQNILKYLIEQHFDLDMATLETGLTPLMFASAIENNDAFALLLSKGADGTTRNCIGLTAQGIIDCRNKKIEEVHKEAKDPPKQLLPNSAQMHPSDAQLPPYIIVSPQPSFYQLPPTSGIPPHIRKSSNALSPAAYYFTAPNITPIPPLSADALHDNVTPGYYFTTPNVTPITPLNLIPQIFFPPEFSPSNIQINSPVPTICNNNSNDLLNARINNDLFTTRINSNACMNPPQLS</sequence>
<dbReference type="PANTHER" id="PTHR24198:SF165">
    <property type="entry name" value="ANKYRIN REPEAT-CONTAINING PROTEIN-RELATED"/>
    <property type="match status" value="1"/>
</dbReference>
<evidence type="ECO:0000256" key="2">
    <source>
        <dbReference type="ARBA" id="ARBA00023043"/>
    </source>
</evidence>
<feature type="repeat" description="ANK" evidence="3">
    <location>
        <begin position="159"/>
        <end position="191"/>
    </location>
</feature>
<reference evidence="4 5" key="1">
    <citation type="journal article" date="2023" name="Insect Mol. Biol.">
        <title>Genome sequencing provides insights into the evolution of gene families encoding plant cell wall-degrading enzymes in longhorned beetles.</title>
        <authorList>
            <person name="Shin N.R."/>
            <person name="Okamura Y."/>
            <person name="Kirsch R."/>
            <person name="Pauchet Y."/>
        </authorList>
    </citation>
    <scope>NUCLEOTIDE SEQUENCE [LARGE SCALE GENOMIC DNA]</scope>
    <source>
        <strain evidence="4">EAD_L_NR</strain>
    </source>
</reference>
<gene>
    <name evidence="4" type="ORF">NQ315_003435</name>
</gene>
<dbReference type="SMART" id="SM00248">
    <property type="entry name" value="ANK"/>
    <property type="match status" value="5"/>
</dbReference>
<accession>A0AAV8VNX4</accession>
<dbReference type="PROSITE" id="PS50297">
    <property type="entry name" value="ANK_REP_REGION"/>
    <property type="match status" value="2"/>
</dbReference>
<evidence type="ECO:0000313" key="5">
    <source>
        <dbReference type="Proteomes" id="UP001159042"/>
    </source>
</evidence>
<keyword evidence="5" id="KW-1185">Reference proteome</keyword>
<evidence type="ECO:0000313" key="4">
    <source>
        <dbReference type="EMBL" id="KAJ8915651.1"/>
    </source>
</evidence>
<dbReference type="PROSITE" id="PS50088">
    <property type="entry name" value="ANK_REPEAT"/>
    <property type="match status" value="2"/>
</dbReference>
<keyword evidence="1" id="KW-0677">Repeat</keyword>
<dbReference type="SUPFAM" id="SSF48403">
    <property type="entry name" value="Ankyrin repeat"/>
    <property type="match status" value="1"/>
</dbReference>
<dbReference type="Gene3D" id="1.25.40.20">
    <property type="entry name" value="Ankyrin repeat-containing domain"/>
    <property type="match status" value="2"/>
</dbReference>
<keyword evidence="2 3" id="KW-0040">ANK repeat</keyword>
<dbReference type="PANTHER" id="PTHR24198">
    <property type="entry name" value="ANKYRIN REPEAT AND PROTEIN KINASE DOMAIN-CONTAINING PROTEIN"/>
    <property type="match status" value="1"/>
</dbReference>
<feature type="repeat" description="ANK" evidence="3">
    <location>
        <begin position="56"/>
        <end position="88"/>
    </location>
</feature>
<evidence type="ECO:0000256" key="3">
    <source>
        <dbReference type="PROSITE-ProRule" id="PRU00023"/>
    </source>
</evidence>
<comment type="caution">
    <text evidence="4">The sequence shown here is derived from an EMBL/GenBank/DDBJ whole genome shotgun (WGS) entry which is preliminary data.</text>
</comment>
<dbReference type="InterPro" id="IPR036770">
    <property type="entry name" value="Ankyrin_rpt-contain_sf"/>
</dbReference>
<proteinExistence type="predicted"/>
<dbReference type="AlphaFoldDB" id="A0AAV8VNX4"/>
<dbReference type="Proteomes" id="UP001159042">
    <property type="component" value="Unassembled WGS sequence"/>
</dbReference>
<organism evidence="4 5">
    <name type="scientific">Exocentrus adspersus</name>
    <dbReference type="NCBI Taxonomy" id="1586481"/>
    <lineage>
        <taxon>Eukaryota</taxon>
        <taxon>Metazoa</taxon>
        <taxon>Ecdysozoa</taxon>
        <taxon>Arthropoda</taxon>
        <taxon>Hexapoda</taxon>
        <taxon>Insecta</taxon>
        <taxon>Pterygota</taxon>
        <taxon>Neoptera</taxon>
        <taxon>Endopterygota</taxon>
        <taxon>Coleoptera</taxon>
        <taxon>Polyphaga</taxon>
        <taxon>Cucujiformia</taxon>
        <taxon>Chrysomeloidea</taxon>
        <taxon>Cerambycidae</taxon>
        <taxon>Lamiinae</taxon>
        <taxon>Acanthocinini</taxon>
        <taxon>Exocentrus</taxon>
    </lineage>
</organism>